<gene>
    <name evidence="2" type="ORF">ACHAXA_004620</name>
</gene>
<evidence type="ECO:0008006" key="4">
    <source>
        <dbReference type="Google" id="ProtNLM"/>
    </source>
</evidence>
<dbReference type="InterPro" id="IPR012677">
    <property type="entry name" value="Nucleotide-bd_a/b_plait_sf"/>
</dbReference>
<sequence length="960" mass="106520">MKQRHDDGSRGGAGSTFSALRARRMGAIDRDLEDARRKTLEQFAGGEARRKKGGGDDYEDRRRMPPPPFPRRPGREEEEEEKGGGVGSSWGRGRPDRPPPPPTRLSGMDTRREGGGAGGQHYRGSGRGEQRPHRGGGGDGGGHASPSPNQRPNFAESVLRPASEGRLAPGTHSSGIPRLSARKRHGHGVHDEGGVIMPGGMRSAVRGEMAGRIMGDLIDAEGGGADSTAFPSPSPPTGLRAMMMRRGDWQQRRPGEEDGTDRGGFASIAPVRERASPTHDRRRSLGFLRGNARDNADQGDNSDDGYDSEDEAVLGDIMQREHLEHSLNTHVAYRVDNQDDDGYNSDADIEPFVDVNDPDYMDLENHEHVRKNDAGEYVFDYEAMDWEALMKLKEEGYYEQVGDPSGRVYRPPPSEMDGDVDPLSQTFEYDYYFRDITKLDNPLLLKPTRPDSNALLPLKPHGPTLDDWLFAVTDHPSKYAVMERKAKHPDSKREPRPTFPRDRVMPPEEFVNRYKGYLFVTGLVPHLNEMGEALDFEDPLHRQSIAEDVAKLFGGSSVDVCPASSTSAFAKKAMMDSASDGRLRVNHPVKLLKYERCKEDEGKMMEEEAKFVESSPAGADSILKVTGLPKSTTSAELFASMFPPGSRLEAMFGPFTNDDYFRVSPTTALINLASSDLVSRALKSSNIANNVAVGIGMRPIQVLRAKRERVFDQWVGVNRAFGASKLGRRLFVTGDVPPHEMYLSHNDMLHITGLPPSITLDDLASFFQPFSADRRDVFGSGHIVRCSQGIPTGCAYVGFELPGEINKVGSAYENGKAIIGGCEVTLRPVHDKLLRRGKRETARPSRSIEELRADLYDWERHVDPDDIAELARLGVEKGVLDEIMLTLRHHNRTFAAGDQSILGERLYEERQYLSVLKSCVGTREDPGLMYEAMFRPDQEVDTGLFDIEEDRIRKLRNKGI</sequence>
<dbReference type="EMBL" id="JALLPB020000024">
    <property type="protein sequence ID" value="KAL3826302.1"/>
    <property type="molecule type" value="Genomic_DNA"/>
</dbReference>
<dbReference type="InterPro" id="IPR035979">
    <property type="entry name" value="RBD_domain_sf"/>
</dbReference>
<feature type="compositionally biased region" description="Basic and acidic residues" evidence="1">
    <location>
        <begin position="53"/>
        <end position="63"/>
    </location>
</feature>
<proteinExistence type="predicted"/>
<name>A0ABD3SP63_9STRA</name>
<protein>
    <recommendedName>
        <fullName evidence="4">RRM domain-containing protein</fullName>
    </recommendedName>
</protein>
<feature type="region of interest" description="Disordered" evidence="1">
    <location>
        <begin position="1"/>
        <end position="200"/>
    </location>
</feature>
<comment type="caution">
    <text evidence="2">The sequence shown here is derived from an EMBL/GenBank/DDBJ whole genome shotgun (WGS) entry which is preliminary data.</text>
</comment>
<evidence type="ECO:0000313" key="2">
    <source>
        <dbReference type="EMBL" id="KAL3826302.1"/>
    </source>
</evidence>
<feature type="compositionally biased region" description="Basic and acidic residues" evidence="1">
    <location>
        <begin position="26"/>
        <end position="40"/>
    </location>
</feature>
<evidence type="ECO:0000256" key="1">
    <source>
        <dbReference type="SAM" id="MobiDB-lite"/>
    </source>
</evidence>
<feature type="compositionally biased region" description="Acidic residues" evidence="1">
    <location>
        <begin position="300"/>
        <end position="309"/>
    </location>
</feature>
<organism evidence="2 3">
    <name type="scientific">Cyclostephanos tholiformis</name>
    <dbReference type="NCBI Taxonomy" id="382380"/>
    <lineage>
        <taxon>Eukaryota</taxon>
        <taxon>Sar</taxon>
        <taxon>Stramenopiles</taxon>
        <taxon>Ochrophyta</taxon>
        <taxon>Bacillariophyta</taxon>
        <taxon>Coscinodiscophyceae</taxon>
        <taxon>Thalassiosirophycidae</taxon>
        <taxon>Stephanodiscales</taxon>
        <taxon>Stephanodiscaceae</taxon>
        <taxon>Cyclostephanos</taxon>
    </lineage>
</organism>
<accession>A0ABD3SP63</accession>
<feature type="region of interest" description="Disordered" evidence="1">
    <location>
        <begin position="250"/>
        <end position="309"/>
    </location>
</feature>
<evidence type="ECO:0000313" key="3">
    <source>
        <dbReference type="Proteomes" id="UP001530377"/>
    </source>
</evidence>
<reference evidence="2 3" key="1">
    <citation type="submission" date="2024-10" db="EMBL/GenBank/DDBJ databases">
        <title>Updated reference genomes for cyclostephanoid diatoms.</title>
        <authorList>
            <person name="Roberts W.R."/>
            <person name="Alverson A.J."/>
        </authorList>
    </citation>
    <scope>NUCLEOTIDE SEQUENCE [LARGE SCALE GENOMIC DNA]</scope>
    <source>
        <strain evidence="2 3">AJA228-03</strain>
    </source>
</reference>
<keyword evidence="3" id="KW-1185">Reference proteome</keyword>
<dbReference type="SUPFAM" id="SSF54928">
    <property type="entry name" value="RNA-binding domain, RBD"/>
    <property type="match status" value="1"/>
</dbReference>
<feature type="compositionally biased region" description="Gly residues" evidence="1">
    <location>
        <begin position="115"/>
        <end position="125"/>
    </location>
</feature>
<dbReference type="AlphaFoldDB" id="A0ABD3SP63"/>
<feature type="region of interest" description="Disordered" evidence="1">
    <location>
        <begin position="482"/>
        <end position="504"/>
    </location>
</feature>
<dbReference type="Proteomes" id="UP001530377">
    <property type="component" value="Unassembled WGS sequence"/>
</dbReference>
<dbReference type="Gene3D" id="3.30.70.330">
    <property type="match status" value="1"/>
</dbReference>